<name>A0ABY5MDQ0_9ACTN</name>
<evidence type="ECO:0000313" key="3">
    <source>
        <dbReference type="Proteomes" id="UP001316184"/>
    </source>
</evidence>
<dbReference type="Pfam" id="PF14019">
    <property type="entry name" value="DUF4235"/>
    <property type="match status" value="1"/>
</dbReference>
<sequence length="131" mass="13544">MAKKAKKGKKGASLIEQAAATPNRKAPSKGAWKVMDRGSSLVGGLLAARASAVAWRVVTGHKPPTSGRHPEVSTREAVTWAVVGGGIIELVKVGVRRSAATYWVKSTGQLPPGMKPLAAAKAAGTKKEPVL</sequence>
<gene>
    <name evidence="2" type="ORF">NQV15_07500</name>
</gene>
<dbReference type="EMBL" id="CP102173">
    <property type="protein sequence ID" value="UUP15145.1"/>
    <property type="molecule type" value="Genomic_DNA"/>
</dbReference>
<organism evidence="2 3">
    <name type="scientific">Aeromicrobium wangtongii</name>
    <dbReference type="NCBI Taxonomy" id="2969247"/>
    <lineage>
        <taxon>Bacteria</taxon>
        <taxon>Bacillati</taxon>
        <taxon>Actinomycetota</taxon>
        <taxon>Actinomycetes</taxon>
        <taxon>Propionibacteriales</taxon>
        <taxon>Nocardioidaceae</taxon>
        <taxon>Aeromicrobium</taxon>
    </lineage>
</organism>
<protein>
    <submittedName>
        <fullName evidence="2">DUF4235 domain-containing protein</fullName>
    </submittedName>
</protein>
<accession>A0ABY5MDQ0</accession>
<evidence type="ECO:0000313" key="2">
    <source>
        <dbReference type="EMBL" id="UUP15145.1"/>
    </source>
</evidence>
<feature type="region of interest" description="Disordered" evidence="1">
    <location>
        <begin position="1"/>
        <end position="32"/>
    </location>
</feature>
<reference evidence="2 3" key="1">
    <citation type="submission" date="2022-08" db="EMBL/GenBank/DDBJ databases">
        <title>novel species in genus Aeromicrobium.</title>
        <authorList>
            <person name="Ye L."/>
        </authorList>
    </citation>
    <scope>NUCLEOTIDE SEQUENCE [LARGE SCALE GENOMIC DNA]</scope>
    <source>
        <strain evidence="3">zg-Y1379</strain>
    </source>
</reference>
<dbReference type="InterPro" id="IPR025329">
    <property type="entry name" value="DUF4235"/>
</dbReference>
<proteinExistence type="predicted"/>
<evidence type="ECO:0000256" key="1">
    <source>
        <dbReference type="SAM" id="MobiDB-lite"/>
    </source>
</evidence>
<keyword evidence="3" id="KW-1185">Reference proteome</keyword>
<dbReference type="Proteomes" id="UP001316184">
    <property type="component" value="Chromosome"/>
</dbReference>
<dbReference type="RefSeq" id="WP_232399198.1">
    <property type="nucleotide sequence ID" value="NZ_CP102173.1"/>
</dbReference>
<feature type="compositionally biased region" description="Basic residues" evidence="1">
    <location>
        <begin position="1"/>
        <end position="10"/>
    </location>
</feature>